<dbReference type="AlphaFoldDB" id="A0AA35T857"/>
<keyword evidence="3" id="KW-0371">Homeobox</keyword>
<dbReference type="InterPro" id="IPR057476">
    <property type="entry name" value="Cux_N"/>
</dbReference>
<dbReference type="EMBL" id="CASHTH010003314">
    <property type="protein sequence ID" value="CAI8043228.1"/>
    <property type="molecule type" value="Genomic_DNA"/>
</dbReference>
<dbReference type="GO" id="GO:0005634">
    <property type="term" value="C:nucleus"/>
    <property type="evidence" value="ECO:0007669"/>
    <property type="project" value="TreeGrafter"/>
</dbReference>
<dbReference type="Proteomes" id="UP001174909">
    <property type="component" value="Unassembled WGS sequence"/>
</dbReference>
<keyword evidence="4" id="KW-1185">Reference proteome</keyword>
<comment type="caution">
    <text evidence="3">The sequence shown here is derived from an EMBL/GenBank/DDBJ whole genome shotgun (WGS) entry which is preliminary data.</text>
</comment>
<keyword evidence="1" id="KW-0175">Coiled coil</keyword>
<dbReference type="GO" id="GO:0000977">
    <property type="term" value="F:RNA polymerase II transcription regulatory region sequence-specific DNA binding"/>
    <property type="evidence" value="ECO:0007669"/>
    <property type="project" value="TreeGrafter"/>
</dbReference>
<organism evidence="3 4">
    <name type="scientific">Geodia barretti</name>
    <name type="common">Barrett's horny sponge</name>
    <dbReference type="NCBI Taxonomy" id="519541"/>
    <lineage>
        <taxon>Eukaryota</taxon>
        <taxon>Metazoa</taxon>
        <taxon>Porifera</taxon>
        <taxon>Demospongiae</taxon>
        <taxon>Heteroscleromorpha</taxon>
        <taxon>Tetractinellida</taxon>
        <taxon>Astrophorina</taxon>
        <taxon>Geodiidae</taxon>
        <taxon>Geodia</taxon>
    </lineage>
</organism>
<gene>
    <name evidence="3" type="ORF">GBAR_LOCUS23983</name>
</gene>
<feature type="non-terminal residue" evidence="3">
    <location>
        <position position="1"/>
    </location>
</feature>
<feature type="domain" description="Cux N-terminal" evidence="2">
    <location>
        <begin position="3"/>
        <end position="98"/>
    </location>
</feature>
<sequence length="98" mass="11409">MAIQAALTFWREFSIQDFQRELDRQATEIAKKQDDSETSRKKLIELSREFKKNSSEEVRRKVSPLLKSFQAEIDALSRRSQAAEAAFLSAYKRTIEIP</sequence>
<dbReference type="PANTHER" id="PTHR14043:SF2">
    <property type="entry name" value="HOMEOBOX PROTEIN CUT"/>
    <property type="match status" value="1"/>
</dbReference>
<evidence type="ECO:0000259" key="2">
    <source>
        <dbReference type="Pfam" id="PF25398"/>
    </source>
</evidence>
<keyword evidence="3" id="KW-0238">DNA-binding</keyword>
<protein>
    <submittedName>
        <fullName evidence="3">Homeobox protein cut-like 1</fullName>
    </submittedName>
</protein>
<dbReference type="GO" id="GO:0000981">
    <property type="term" value="F:DNA-binding transcription factor activity, RNA polymerase II-specific"/>
    <property type="evidence" value="ECO:0007669"/>
    <property type="project" value="TreeGrafter"/>
</dbReference>
<evidence type="ECO:0000256" key="1">
    <source>
        <dbReference type="ARBA" id="ARBA00023054"/>
    </source>
</evidence>
<name>A0AA35T857_GEOBA</name>
<reference evidence="3" key="1">
    <citation type="submission" date="2023-03" db="EMBL/GenBank/DDBJ databases">
        <authorList>
            <person name="Steffen K."/>
            <person name="Cardenas P."/>
        </authorList>
    </citation>
    <scope>NUCLEOTIDE SEQUENCE</scope>
</reference>
<dbReference type="Pfam" id="PF25398">
    <property type="entry name" value="CUX1_N"/>
    <property type="match status" value="1"/>
</dbReference>
<proteinExistence type="predicted"/>
<dbReference type="PANTHER" id="PTHR14043">
    <property type="entry name" value="CCAAT DISPLACEMENT PROTEIN-RELATED"/>
    <property type="match status" value="1"/>
</dbReference>
<accession>A0AA35T857</accession>
<evidence type="ECO:0000313" key="4">
    <source>
        <dbReference type="Proteomes" id="UP001174909"/>
    </source>
</evidence>
<evidence type="ECO:0000313" key="3">
    <source>
        <dbReference type="EMBL" id="CAI8043228.1"/>
    </source>
</evidence>